<dbReference type="GO" id="GO:0046872">
    <property type="term" value="F:metal ion binding"/>
    <property type="evidence" value="ECO:0007669"/>
    <property type="project" value="UniProtKB-KW"/>
</dbReference>
<dbReference type="STRING" id="448386.A0A2V3J432"/>
<feature type="compositionally biased region" description="Basic and acidic residues" evidence="2">
    <location>
        <begin position="209"/>
        <end position="223"/>
    </location>
</feature>
<reference evidence="3 4" key="1">
    <citation type="journal article" date="2018" name="Mol. Biol. Evol.">
        <title>Analysis of the draft genome of the red seaweed Gracilariopsis chorda provides insights into genome size evolution in Rhodophyta.</title>
        <authorList>
            <person name="Lee J."/>
            <person name="Yang E.C."/>
            <person name="Graf L."/>
            <person name="Yang J.H."/>
            <person name="Qiu H."/>
            <person name="Zel Zion U."/>
            <person name="Chan C.X."/>
            <person name="Stephens T.G."/>
            <person name="Weber A.P.M."/>
            <person name="Boo G.H."/>
            <person name="Boo S.M."/>
            <person name="Kim K.M."/>
            <person name="Shin Y."/>
            <person name="Jung M."/>
            <person name="Lee S.J."/>
            <person name="Yim H.S."/>
            <person name="Lee J.H."/>
            <person name="Bhattacharya D."/>
            <person name="Yoon H.S."/>
        </authorList>
    </citation>
    <scope>NUCLEOTIDE SEQUENCE [LARGE SCALE GENOMIC DNA]</scope>
    <source>
        <strain evidence="3 4">SKKU-2015</strain>
        <tissue evidence="3">Whole body</tissue>
    </source>
</reference>
<feature type="compositionally biased region" description="Basic and acidic residues" evidence="2">
    <location>
        <begin position="110"/>
        <end position="129"/>
    </location>
</feature>
<gene>
    <name evidence="3" type="ORF">BWQ96_01599</name>
</gene>
<comment type="subcellular location">
    <subcellularLocation>
        <location evidence="1">Nucleus</location>
    </subcellularLocation>
</comment>
<feature type="region of interest" description="Disordered" evidence="2">
    <location>
        <begin position="196"/>
        <end position="232"/>
    </location>
</feature>
<keyword evidence="1" id="KW-0862">Zinc</keyword>
<dbReference type="GO" id="GO:0000349">
    <property type="term" value="P:generation of catalytic spliceosome for first transesterification step"/>
    <property type="evidence" value="ECO:0007669"/>
    <property type="project" value="UniProtKB-UniRule"/>
</dbReference>
<sequence>MGERKVQAKYYPPDFDPSRLPRIKKKRQNEDAVRFMLPMSVRCESCGEFMGTGLKFNAKKSDSGENYLGIRIFRFSMKCKSCPATFTIKTDPKNSDYTCESGVRRNYEPWKEKEKIQQESKEERERQDQDSMQALENRTVDAKKELEDLDVLNELKSANAQRASITVDDILEKSRALQDSAEREAEGLLKNQAKVIFRNRKQASPTRAQPREPFKAKASDSKESSTSSSVLKNVNLTLKVKKKIKKTYSNPSATKEPTLAGLAQYSSSSESE</sequence>
<dbReference type="InterPro" id="IPR007590">
    <property type="entry name" value="Saf4/Yju2"/>
</dbReference>
<dbReference type="PANTHER" id="PTHR12111">
    <property type="entry name" value="SPLICING FACTOR YJU2"/>
    <property type="match status" value="1"/>
</dbReference>
<dbReference type="GO" id="GO:0071014">
    <property type="term" value="C:post-mRNA release spliceosomal complex"/>
    <property type="evidence" value="ECO:0007669"/>
    <property type="project" value="TreeGrafter"/>
</dbReference>
<feature type="region of interest" description="Disordered" evidence="2">
    <location>
        <begin position="246"/>
        <end position="272"/>
    </location>
</feature>
<protein>
    <recommendedName>
        <fullName evidence="1">Splicing factor YJU2</fullName>
    </recommendedName>
</protein>
<comment type="subunit">
    <text evidence="1">Component of the spliceosome. Present in the activated B complex, the catalytically activated B* complex which catalyzes the branching, the catalytic step 1 C complex catalyzing the exon ligation, and the postcatalytic P complex containing the ligated exons (mRNA) and the excised lariat intron.</text>
</comment>
<dbReference type="Proteomes" id="UP000247409">
    <property type="component" value="Unassembled WGS sequence"/>
</dbReference>
<accession>A0A2V3J432</accession>
<organism evidence="3 4">
    <name type="scientific">Gracilariopsis chorda</name>
    <dbReference type="NCBI Taxonomy" id="448386"/>
    <lineage>
        <taxon>Eukaryota</taxon>
        <taxon>Rhodophyta</taxon>
        <taxon>Florideophyceae</taxon>
        <taxon>Rhodymeniophycidae</taxon>
        <taxon>Gracilariales</taxon>
        <taxon>Gracilariaceae</taxon>
        <taxon>Gracilariopsis</taxon>
    </lineage>
</organism>
<comment type="similarity">
    <text evidence="1">Belongs to the CWC16 family. YJU2 subfamily.</text>
</comment>
<dbReference type="Pfam" id="PF04502">
    <property type="entry name" value="Saf4_Yju2"/>
    <property type="match status" value="1"/>
</dbReference>
<keyword evidence="4" id="KW-1185">Reference proteome</keyword>
<dbReference type="AlphaFoldDB" id="A0A2V3J432"/>
<dbReference type="EMBL" id="NBIV01000012">
    <property type="protein sequence ID" value="PXF48747.1"/>
    <property type="molecule type" value="Genomic_DNA"/>
</dbReference>
<keyword evidence="1" id="KW-0508">mRNA splicing</keyword>
<dbReference type="OrthoDB" id="5109at2759"/>
<feature type="binding site" evidence="1">
    <location>
        <position position="82"/>
    </location>
    <ligand>
        <name>Zn(2+)</name>
        <dbReference type="ChEBI" id="CHEBI:29105"/>
    </ligand>
</feature>
<keyword evidence="1" id="KW-0479">Metal-binding</keyword>
<keyword evidence="1" id="KW-0507">mRNA processing</keyword>
<dbReference type="GO" id="GO:0071006">
    <property type="term" value="C:U2-type catalytic step 1 spliceosome"/>
    <property type="evidence" value="ECO:0007669"/>
    <property type="project" value="UniProtKB-UniRule"/>
</dbReference>
<dbReference type="PANTHER" id="PTHR12111:SF2">
    <property type="entry name" value="SPLICING FACTOR YJU2B-RELATED"/>
    <property type="match status" value="1"/>
</dbReference>
<proteinExistence type="inferred from homology"/>
<comment type="caution">
    <text evidence="3">The sequence shown here is derived from an EMBL/GenBank/DDBJ whole genome shotgun (WGS) entry which is preliminary data.</text>
</comment>
<keyword evidence="1" id="KW-0747">Spliceosome</keyword>
<dbReference type="InterPro" id="IPR043701">
    <property type="entry name" value="Yju2"/>
</dbReference>
<evidence type="ECO:0000256" key="1">
    <source>
        <dbReference type="HAMAP-Rule" id="MF_03226"/>
    </source>
</evidence>
<keyword evidence="1" id="KW-0539">Nucleus</keyword>
<evidence type="ECO:0000313" key="4">
    <source>
        <dbReference type="Proteomes" id="UP000247409"/>
    </source>
</evidence>
<feature type="binding site" evidence="1">
    <location>
        <position position="79"/>
    </location>
    <ligand>
        <name>Zn(2+)</name>
        <dbReference type="ChEBI" id="CHEBI:29105"/>
    </ligand>
</feature>
<dbReference type="HAMAP" id="MF_03226">
    <property type="entry name" value="YJU2"/>
    <property type="match status" value="1"/>
</dbReference>
<comment type="function">
    <text evidence="1">Part of the spliceosome which catalyzes two sequential transesterification reactions, first the excision of the non-coding intron from pre-mRNA and then the ligation of the coding exons to form the mature mRNA. Plays a role in stabilizing the structure of the spliceosome catalytic core and docking of the branch helix into the active site, producing 5'-exon and lariat intron-3'-intermediates.</text>
</comment>
<evidence type="ECO:0000256" key="2">
    <source>
        <dbReference type="SAM" id="MobiDB-lite"/>
    </source>
</evidence>
<name>A0A2V3J432_9FLOR</name>
<evidence type="ECO:0000313" key="3">
    <source>
        <dbReference type="EMBL" id="PXF48747.1"/>
    </source>
</evidence>
<feature type="binding site" evidence="1">
    <location>
        <position position="43"/>
    </location>
    <ligand>
        <name>Zn(2+)</name>
        <dbReference type="ChEBI" id="CHEBI:29105"/>
    </ligand>
</feature>
<feature type="binding site" evidence="1">
    <location>
        <position position="46"/>
    </location>
    <ligand>
        <name>Zn(2+)</name>
        <dbReference type="ChEBI" id="CHEBI:29105"/>
    </ligand>
</feature>
<feature type="region of interest" description="Disordered" evidence="2">
    <location>
        <begin position="110"/>
        <end position="140"/>
    </location>
</feature>